<evidence type="ECO:0000256" key="1">
    <source>
        <dbReference type="ARBA" id="ARBA00010556"/>
    </source>
</evidence>
<dbReference type="GO" id="GO:0006508">
    <property type="term" value="P:proteolysis"/>
    <property type="evidence" value="ECO:0007669"/>
    <property type="project" value="InterPro"/>
</dbReference>
<dbReference type="Pfam" id="PF11974">
    <property type="entry name" value="bMG3"/>
    <property type="match status" value="1"/>
</dbReference>
<feature type="signal peptide" evidence="5">
    <location>
        <begin position="1"/>
        <end position="22"/>
    </location>
</feature>
<evidence type="ECO:0000313" key="9">
    <source>
        <dbReference type="Proteomes" id="UP000068382"/>
    </source>
</evidence>
<dbReference type="Pfam" id="PF21142">
    <property type="entry name" value="A2M_bMG2"/>
    <property type="match status" value="1"/>
</dbReference>
<dbReference type="Pfam" id="PF17962">
    <property type="entry name" value="bMG6"/>
    <property type="match status" value="1"/>
</dbReference>
<dbReference type="InterPro" id="IPR041203">
    <property type="entry name" value="Bact_A2M_MG5"/>
</dbReference>
<protein>
    <recommendedName>
        <fullName evidence="10">Alpha-2-macroglobulin family protein</fullName>
    </recommendedName>
</protein>
<dbReference type="EMBL" id="LPUY01000020">
    <property type="protein sequence ID" value="KUP94343.1"/>
    <property type="molecule type" value="Genomic_DNA"/>
</dbReference>
<dbReference type="InterPro" id="IPR002890">
    <property type="entry name" value="MG2"/>
</dbReference>
<comment type="caution">
    <text evidence="8">The sequence shown here is derived from an EMBL/GenBank/DDBJ whole genome shotgun (WGS) entry which is preliminary data.</text>
</comment>
<keyword evidence="3" id="KW-0677">Repeat</keyword>
<sequence>MRHLLISLTFLFSVNFATMLSAQTAETGATSPLPEARFVTQPDTDHFGADLQALFETTLPACQRACLSQSACVGFVYNLKSAACFPKSELRDASPFVGALTVRKLPVEADLVARARERAERLEGLGQSDLDAARDLAGDIGTRYPLSGADLQGLVDGARQAFASNNAPLAARWMGEAVALSDAADLWVDYARFLRAVATNSGSDSRRSLAESLAAALNGYLRADASALQATALTEAADALEKLGRGRDMIAVLRLALDLAPRQDISDLLDQAVAKYGFRVSDTRVEADSSDPRVCIIFSEDLSRSGTAFADYLKTETTGLAAEASGRELCLSGLTHGQHLRVTLRRGLPAENGETLTKDVDLSHYIRDRSPAVRFPGRSYVLARGDTAALPVETVNVETLELKLARVSDRNLLRSMQEDYFARPLSYWQSESFNTTLAEELWTGTAEVSQELNLDVTTRLPLEDVLKDQPVGIYVLNATIPGVDPYETPAATQWFILTDLGLSAMSGVDGLHVHVMGLSDAGIRAGVALELISEANAVVAEATTDATGYAHFAPGLMRGRGGASAAMLLARADDSDFTFLSLRDAGFDLSDRGVEGRPAPGPIDVYLTTDRGAYRVGETIYATALARDTRAQAITDLPLVAVLKRPDGVEYARHISDAGQAGGHVFALPVGDSAPRGAWAVEIYADPKGNALSRQTVLVEDFLPERIDFEQQIRSVADVRPGGQLLVDIDARFLFGAPGAGLSVEGDVSLLPVRELAEWPGYRFGRYDVEINRQTRFFTAPDTDTAGQSLAVGDLPELEAEGMPLQARLRTRLFDGSERPVERELTVAIRPDSALIGLKPRFGEDVVAEGTEAGFDLIALDPDLTPVPMQVQWGLNRVETRYQWYQLYGNWEWEPITRRTRVASGQALLGGEPVAVSAPVDWGRYELVVERIDGAYTATSQDFYAGWYAPASDAQTPDRLELSLDADSYAPGDTAQLRIVPQASGTALVSVIGSTLIHRQAVEVTAGENLIPLQVGADWGSGAYVSVSVIQPVASRQQRTPTRALGIAHAAVRHEAQELDVTITVPEIARPRQTIEAKLQVAGAQPGEDVFLTLAAVDVGILNLTGFQSPDPVGYFHGQRRLGMEMRDIYGRLIDPGNGAMGRLRSGGDAGLGAQFQSPPPTQDLMSVFHGVVQVDAAGQVSLPVELPDFNGTVRLMAIAWTDRSVGQASADMIVRDPVVLTASLPRFLAPGDQSRIRLDITHADGPTGVIDLAAQVIGGGLDLGDLPTSVSLSEQGRVLLELPVTARAVGDPEVRLRLTTPDGEVLTQALRVPVRANDPVVSDTRRFTLAGGDNFLFDAEVFAEFRPSTARAVVSAGPLAKFDVPGLLAQLDSYPYGCTEQVTSKALPLLYLSDVAEAAGLGDRPQVDARIATAIRAVLTRQAANGAFGLWRAESGDLWLDAYATDFLSRARSKGHSVPDQAFARAMDNLRNRLNYVPDFDSGGEDVAYALLVLAREGAAAMGDLRYYADVKSAAFTTPMAAAQLGAALAAYGDQRRADKMFALAAQRLWRQEREAPVLRVDYGTELRDSAAVLALAVESNSAAINRDDLLARLSSDHGARSTQEAAWSLMAAHALVAHPEDSGLRVNGQPVTGAFVEVLEGANPEALSITSTSGRATDLTLTRIGVPLAPPTAGGYGFAMTRRYYTLAGAEVDLAEVDVGTRLVVVLQVRPYEPIGARLMVNDPLPAGVEIDNPNLLRSGDLRDLDWLQLSTAEHVEFRSDRFLAAVTSAGEEVTTLAYMVRAVSPGEFYHPAASVEDMYRPAYRANTAAGRLIVR</sequence>
<gene>
    <name evidence="8" type="ORF">TRIHO_08210</name>
</gene>
<evidence type="ECO:0000256" key="4">
    <source>
        <dbReference type="ARBA" id="ARBA00023157"/>
    </source>
</evidence>
<dbReference type="SMART" id="SM01419">
    <property type="entry name" value="Thiol-ester_cl"/>
    <property type="match status" value="1"/>
</dbReference>
<reference evidence="8 9" key="1">
    <citation type="submission" date="2015-12" db="EMBL/GenBank/DDBJ databases">
        <title>Genome sequence of the marine Rhodobacteraceae strain O3.65, Candidatus Tritonibacter horizontis.</title>
        <authorList>
            <person name="Poehlein A."/>
            <person name="Giebel H.A."/>
            <person name="Voget S."/>
            <person name="Brinkhoff T."/>
        </authorList>
    </citation>
    <scope>NUCLEOTIDE SEQUENCE [LARGE SCALE GENOMIC DNA]</scope>
    <source>
        <strain evidence="8 9">O3.65</strain>
    </source>
</reference>
<evidence type="ECO:0000259" key="6">
    <source>
        <dbReference type="SMART" id="SM01359"/>
    </source>
</evidence>
<dbReference type="RefSeq" id="WP_082705014.1">
    <property type="nucleotide sequence ID" value="NZ_LPUY01000020.1"/>
</dbReference>
<dbReference type="Gene3D" id="2.60.40.1930">
    <property type="match status" value="1"/>
</dbReference>
<dbReference type="InterPro" id="IPR047565">
    <property type="entry name" value="Alpha-macroglob_thiol-ester_cl"/>
</dbReference>
<accession>A0A132C1B9</accession>
<dbReference type="PANTHER" id="PTHR40094">
    <property type="entry name" value="ALPHA-2-MACROGLOBULIN HOMOLOG"/>
    <property type="match status" value="1"/>
</dbReference>
<dbReference type="InterPro" id="IPR008930">
    <property type="entry name" value="Terpenoid_cyclase/PrenylTrfase"/>
</dbReference>
<dbReference type="Pfam" id="PF17973">
    <property type="entry name" value="bMG10"/>
    <property type="match status" value="1"/>
</dbReference>
<evidence type="ECO:0000256" key="5">
    <source>
        <dbReference type="SAM" id="SignalP"/>
    </source>
</evidence>
<dbReference type="PATRIC" id="fig|1768241.3.peg.847"/>
<evidence type="ECO:0000259" key="7">
    <source>
        <dbReference type="SMART" id="SM01360"/>
    </source>
</evidence>
<dbReference type="SMART" id="SM01359">
    <property type="entry name" value="A2M_N_2"/>
    <property type="match status" value="1"/>
</dbReference>
<name>A0A132C1B9_9RHOB</name>
<keyword evidence="4" id="KW-1015">Disulfide bond</keyword>
<dbReference type="Proteomes" id="UP000068382">
    <property type="component" value="Unassembled WGS sequence"/>
</dbReference>
<dbReference type="InterPro" id="IPR001599">
    <property type="entry name" value="Macroglobln_a2"/>
</dbReference>
<dbReference type="PANTHER" id="PTHR40094:SF1">
    <property type="entry name" value="UBIQUITIN DOMAIN-CONTAINING PROTEIN"/>
    <property type="match status" value="1"/>
</dbReference>
<dbReference type="InterPro" id="IPR000177">
    <property type="entry name" value="Apple"/>
</dbReference>
<dbReference type="InterPro" id="IPR026284">
    <property type="entry name" value="A2MG_proteobact"/>
</dbReference>
<dbReference type="InterPro" id="IPR049120">
    <property type="entry name" value="A2M_bMG2"/>
</dbReference>
<dbReference type="Pfam" id="PF01835">
    <property type="entry name" value="MG2"/>
    <property type="match status" value="1"/>
</dbReference>
<evidence type="ECO:0000313" key="8">
    <source>
        <dbReference type="EMBL" id="KUP94343.1"/>
    </source>
</evidence>
<dbReference type="CDD" id="cd01100">
    <property type="entry name" value="APPLE_Factor_XI_like"/>
    <property type="match status" value="1"/>
</dbReference>
<feature type="domain" description="Alpha-2-macroglobulin bait region" evidence="6">
    <location>
        <begin position="960"/>
        <end position="1104"/>
    </location>
</feature>
<evidence type="ECO:0008006" key="10">
    <source>
        <dbReference type="Google" id="ProtNLM"/>
    </source>
</evidence>
<dbReference type="Gene3D" id="1.50.10.20">
    <property type="match status" value="1"/>
</dbReference>
<dbReference type="SMART" id="SM01360">
    <property type="entry name" value="A2M"/>
    <property type="match status" value="1"/>
</dbReference>
<proteinExistence type="inferred from homology"/>
<feature type="domain" description="Alpha-2-macroglobulin" evidence="7">
    <location>
        <begin position="1167"/>
        <end position="1255"/>
    </location>
</feature>
<evidence type="ECO:0000256" key="2">
    <source>
        <dbReference type="ARBA" id="ARBA00022729"/>
    </source>
</evidence>
<dbReference type="GO" id="GO:0004866">
    <property type="term" value="F:endopeptidase inhibitor activity"/>
    <property type="evidence" value="ECO:0007669"/>
    <property type="project" value="InterPro"/>
</dbReference>
<keyword evidence="9" id="KW-1185">Reference proteome</keyword>
<dbReference type="OrthoDB" id="9767116at2"/>
<feature type="chain" id="PRO_5007288785" description="Alpha-2-macroglobulin family protein" evidence="5">
    <location>
        <begin position="23"/>
        <end position="1818"/>
    </location>
</feature>
<dbReference type="Pfam" id="PF00207">
    <property type="entry name" value="A2M"/>
    <property type="match status" value="1"/>
</dbReference>
<dbReference type="InterPro" id="IPR051802">
    <property type="entry name" value="YfhM-like"/>
</dbReference>
<keyword evidence="2 5" id="KW-0732">Signal</keyword>
<evidence type="ECO:0000256" key="3">
    <source>
        <dbReference type="ARBA" id="ARBA00022737"/>
    </source>
</evidence>
<dbReference type="GO" id="GO:0005576">
    <property type="term" value="C:extracellular region"/>
    <property type="evidence" value="ECO:0007669"/>
    <property type="project" value="InterPro"/>
</dbReference>
<dbReference type="InterPro" id="IPR041246">
    <property type="entry name" value="Bact_MG10"/>
</dbReference>
<dbReference type="Gene3D" id="3.50.4.10">
    <property type="entry name" value="Hepatocyte Growth Factor"/>
    <property type="match status" value="1"/>
</dbReference>
<dbReference type="SUPFAM" id="SSF48239">
    <property type="entry name" value="Terpenoid cyclases/Protein prenyltransferases"/>
    <property type="match status" value="1"/>
</dbReference>
<dbReference type="InterPro" id="IPR021868">
    <property type="entry name" value="Alpha_2_Macroglob_MG3"/>
</dbReference>
<dbReference type="PIRSF" id="PIRSF038980">
    <property type="entry name" value="A2M_bac"/>
    <property type="match status" value="1"/>
</dbReference>
<dbReference type="Pfam" id="PF17972">
    <property type="entry name" value="bMG5"/>
    <property type="match status" value="1"/>
</dbReference>
<dbReference type="CDD" id="cd02891">
    <property type="entry name" value="A2M_like"/>
    <property type="match status" value="1"/>
</dbReference>
<dbReference type="Pfam" id="PF07703">
    <property type="entry name" value="A2M_BRD"/>
    <property type="match status" value="1"/>
</dbReference>
<comment type="similarity">
    <text evidence="1">Belongs to the protease inhibitor I39 (alpha-2-macroglobulin) family. Bacterial alpha-2-macroglobulin subfamily.</text>
</comment>
<organism evidence="8 9">
    <name type="scientific">Tritonibacter horizontis</name>
    <dbReference type="NCBI Taxonomy" id="1768241"/>
    <lineage>
        <taxon>Bacteria</taxon>
        <taxon>Pseudomonadati</taxon>
        <taxon>Pseudomonadota</taxon>
        <taxon>Alphaproteobacteria</taxon>
        <taxon>Rhodobacterales</taxon>
        <taxon>Paracoccaceae</taxon>
        <taxon>Tritonibacter</taxon>
    </lineage>
</organism>
<dbReference type="InterPro" id="IPR041462">
    <property type="entry name" value="Bact_A2M_MG6"/>
</dbReference>
<dbReference type="InterPro" id="IPR011625">
    <property type="entry name" value="A2M_N_BRD"/>
</dbReference>